<sequence>MDTLPPKVYWTLLGDLPLSDLCNISRCSRSLCEIAKPMLYRVLHLSFNDGNLRSQTLLLLRTLVCNPGLSRFVRSICLENNGSGGWTKGHSQLLTLVLSGVSLRPERIRGFSTTSSWVPLDKYFLNLNSVVYTGHITSAELDWFRWHLSNCKQISRLHLCLPKRGSNHQFNLLEATSLDCLSELCLEHCALEPLLPKHPWRLRWLDLRLCSGTEAFIKRLLSGNQLQFVKVLRLSGRLSRRTFLSLLFSLDENHHLEQLSFRLDGLLQLAEGDHNGRSLAPLKLGVSFDGLRSRILGHLKIHGSKLRSVIVDIRQDIDFCEPSLSFSIQDMAIIINSCPSLTFLSLPVHFRNVSSDQVRHLHYPVKLQALHMRGDCGSFSDVARNISTLVSVFKFPPSFQAFVGHGKSLKIIHIPPSGRSFFTSVSRSQRLSYCLDL</sequence>
<evidence type="ECO:0000313" key="2">
    <source>
        <dbReference type="EMBL" id="KNB15698.1"/>
    </source>
</evidence>
<dbReference type="SUPFAM" id="SSF52047">
    <property type="entry name" value="RNI-like"/>
    <property type="match status" value="1"/>
</dbReference>
<reference evidence="2" key="1">
    <citation type="submission" date="2007-04" db="EMBL/GenBank/DDBJ databases">
        <authorList>
            <consortium name="The Broad Institute Genome Sequencing Platform"/>
            <person name="Birren B."/>
            <person name="Lander E."/>
            <person name="Galagan J."/>
            <person name="Nusbaum C."/>
            <person name="Devon K."/>
            <person name="Ma L.-J."/>
            <person name="Jaffe D."/>
            <person name="Butler J."/>
            <person name="Alvarez P."/>
            <person name="Gnerre S."/>
            <person name="Grabherr M."/>
            <person name="Kleber M."/>
            <person name="Mauceli E."/>
            <person name="Brockman W."/>
            <person name="MacCallum I.A."/>
            <person name="Young S."/>
            <person name="LaButti K."/>
            <person name="DeCaprio D."/>
            <person name="Crawford M."/>
            <person name="Koehrsen M."/>
            <person name="Engels R."/>
            <person name="Montgomery P."/>
            <person name="Pearson M."/>
            <person name="Howarth C."/>
            <person name="Larson L."/>
            <person name="White J."/>
            <person name="O'Leary S."/>
            <person name="Kodira C."/>
            <person name="Zeng Q."/>
            <person name="Yandava C."/>
            <person name="Alvarado L."/>
            <person name="Kistler C."/>
            <person name="Shim W.-B."/>
            <person name="Kang S."/>
            <person name="Woloshuk C."/>
        </authorList>
    </citation>
    <scope>NUCLEOTIDE SEQUENCE</scope>
    <source>
        <strain evidence="2">4287</strain>
    </source>
</reference>
<evidence type="ECO:0000313" key="3">
    <source>
        <dbReference type="Proteomes" id="UP000009097"/>
    </source>
</evidence>
<dbReference type="InterPro" id="IPR001810">
    <property type="entry name" value="F-box_dom"/>
</dbReference>
<dbReference type="Proteomes" id="UP000009097">
    <property type="component" value="Unassembled WGS sequence"/>
</dbReference>
<dbReference type="RefSeq" id="XP_018253743.1">
    <property type="nucleotide sequence ID" value="XM_018401778.1"/>
</dbReference>
<dbReference type="PROSITE" id="PS50181">
    <property type="entry name" value="FBOX"/>
    <property type="match status" value="1"/>
</dbReference>
<dbReference type="VEuPathDB" id="FungiDB:FOXG_21441"/>
<dbReference type="EMBL" id="DS231716">
    <property type="protein sequence ID" value="KNB15698.1"/>
    <property type="molecule type" value="Genomic_DNA"/>
</dbReference>
<accession>A0A0J9VY50</accession>
<proteinExistence type="predicted"/>
<dbReference type="KEGG" id="fox:FOXG_21441"/>
<gene>
    <name evidence="2" type="ORF">FOXG_21441</name>
</gene>
<dbReference type="AlphaFoldDB" id="A0A0J9VY50"/>
<reference evidence="2" key="2">
    <citation type="journal article" date="2010" name="Nature">
        <title>Comparative genomics reveals mobile pathogenicity chromosomes in Fusarium.</title>
        <authorList>
            <person name="Ma L.J."/>
            <person name="van der Does H.C."/>
            <person name="Borkovich K.A."/>
            <person name="Coleman J.J."/>
            <person name="Daboussi M.J."/>
            <person name="Di Pietro A."/>
            <person name="Dufresne M."/>
            <person name="Freitag M."/>
            <person name="Grabherr M."/>
            <person name="Henrissat B."/>
            <person name="Houterman P.M."/>
            <person name="Kang S."/>
            <person name="Shim W.B."/>
            <person name="Woloshuk C."/>
            <person name="Xie X."/>
            <person name="Xu J.R."/>
            <person name="Antoniw J."/>
            <person name="Baker S.E."/>
            <person name="Bluhm B.H."/>
            <person name="Breakspear A."/>
            <person name="Brown D.W."/>
            <person name="Butchko R.A."/>
            <person name="Chapman S."/>
            <person name="Coulson R."/>
            <person name="Coutinho P.M."/>
            <person name="Danchin E.G."/>
            <person name="Diener A."/>
            <person name="Gale L.R."/>
            <person name="Gardiner D.M."/>
            <person name="Goff S."/>
            <person name="Hammond-Kosack K.E."/>
            <person name="Hilburn K."/>
            <person name="Hua-Van A."/>
            <person name="Jonkers W."/>
            <person name="Kazan K."/>
            <person name="Kodira C.D."/>
            <person name="Koehrsen M."/>
            <person name="Kumar L."/>
            <person name="Lee Y.H."/>
            <person name="Li L."/>
            <person name="Manners J.M."/>
            <person name="Miranda-Saavedra D."/>
            <person name="Mukherjee M."/>
            <person name="Park G."/>
            <person name="Park J."/>
            <person name="Park S.Y."/>
            <person name="Proctor R.H."/>
            <person name="Regev A."/>
            <person name="Ruiz-Roldan M.C."/>
            <person name="Sain D."/>
            <person name="Sakthikumar S."/>
            <person name="Sykes S."/>
            <person name="Schwartz D.C."/>
            <person name="Turgeon B.G."/>
            <person name="Wapinski I."/>
            <person name="Yoder O."/>
            <person name="Young S."/>
            <person name="Zeng Q."/>
            <person name="Zhou S."/>
            <person name="Galagan J."/>
            <person name="Cuomo C.A."/>
            <person name="Kistler H.C."/>
            <person name="Rep M."/>
        </authorList>
    </citation>
    <scope>NUCLEOTIDE SEQUENCE [LARGE SCALE GENOMIC DNA]</scope>
    <source>
        <strain evidence="2">4287</strain>
    </source>
</reference>
<feature type="domain" description="F-box" evidence="1">
    <location>
        <begin position="1"/>
        <end position="43"/>
    </location>
</feature>
<organism evidence="2 3">
    <name type="scientific">Fusarium oxysporum f. sp. lycopersici (strain 4287 / CBS 123668 / FGSC 9935 / NRRL 34936)</name>
    <name type="common">Fusarium vascular wilt of tomato</name>
    <dbReference type="NCBI Taxonomy" id="426428"/>
    <lineage>
        <taxon>Eukaryota</taxon>
        <taxon>Fungi</taxon>
        <taxon>Dikarya</taxon>
        <taxon>Ascomycota</taxon>
        <taxon>Pezizomycotina</taxon>
        <taxon>Sordariomycetes</taxon>
        <taxon>Hypocreomycetidae</taxon>
        <taxon>Hypocreales</taxon>
        <taxon>Nectriaceae</taxon>
        <taxon>Fusarium</taxon>
        <taxon>Fusarium oxysporum species complex</taxon>
    </lineage>
</organism>
<dbReference type="GeneID" id="28962147"/>
<protein>
    <recommendedName>
        <fullName evidence="1">F-box domain-containing protein</fullName>
    </recommendedName>
</protein>
<evidence type="ECO:0000259" key="1">
    <source>
        <dbReference type="PROSITE" id="PS50181"/>
    </source>
</evidence>
<dbReference type="OrthoDB" id="5068910at2759"/>
<name>A0A0J9VY50_FUSO4</name>